<dbReference type="OrthoDB" id="5574020at2"/>
<evidence type="ECO:0000313" key="2">
    <source>
        <dbReference type="EMBL" id="KJV05827.1"/>
    </source>
</evidence>
<dbReference type="RefSeq" id="WP_045779897.1">
    <property type="nucleotide sequence ID" value="NZ_LAJX01000168.1"/>
</dbReference>
<evidence type="ECO:0008006" key="4">
    <source>
        <dbReference type="Google" id="ProtNLM"/>
    </source>
</evidence>
<protein>
    <recommendedName>
        <fullName evidence="4">PEP-CTERM protein-sorting domain-containing protein</fullName>
    </recommendedName>
</protein>
<proteinExistence type="predicted"/>
<accession>A0A0F3IGJ9</accession>
<comment type="caution">
    <text evidence="2">The sequence shown here is derived from an EMBL/GenBank/DDBJ whole genome shotgun (WGS) entry which is preliminary data.</text>
</comment>
<feature type="chain" id="PRO_5002462113" description="PEP-CTERM protein-sorting domain-containing protein" evidence="1">
    <location>
        <begin position="23"/>
        <end position="173"/>
    </location>
</feature>
<keyword evidence="1" id="KW-0732">Signal</keyword>
<dbReference type="AlphaFoldDB" id="A0A0F3IGJ9"/>
<organism evidence="2 3">
    <name type="scientific">Methylocucumis oryzae</name>
    <dbReference type="NCBI Taxonomy" id="1632867"/>
    <lineage>
        <taxon>Bacteria</taxon>
        <taxon>Pseudomonadati</taxon>
        <taxon>Pseudomonadota</taxon>
        <taxon>Gammaproteobacteria</taxon>
        <taxon>Methylococcales</taxon>
        <taxon>Methylococcaceae</taxon>
        <taxon>Methylocucumis</taxon>
    </lineage>
</organism>
<dbReference type="Proteomes" id="UP000033684">
    <property type="component" value="Unassembled WGS sequence"/>
</dbReference>
<name>A0A0F3IGJ9_9GAMM</name>
<keyword evidence="3" id="KW-1185">Reference proteome</keyword>
<evidence type="ECO:0000313" key="3">
    <source>
        <dbReference type="Proteomes" id="UP000033684"/>
    </source>
</evidence>
<dbReference type="EMBL" id="LAJX01000168">
    <property type="protein sequence ID" value="KJV05827.1"/>
    <property type="molecule type" value="Genomic_DNA"/>
</dbReference>
<feature type="signal peptide" evidence="1">
    <location>
        <begin position="1"/>
        <end position="22"/>
    </location>
</feature>
<reference evidence="3" key="1">
    <citation type="submission" date="2015-03" db="EMBL/GenBank/DDBJ databases">
        <title>Draft genome sequence of a novel methanotroph (Sn10-6) isolated from flooded ricefield rhizosphere in India.</title>
        <authorList>
            <person name="Pandit P.S."/>
            <person name="Pore S.D."/>
            <person name="Arora P."/>
            <person name="Kapse N.G."/>
            <person name="Dhakephalkar P.K."/>
            <person name="Rahalkar M.C."/>
        </authorList>
    </citation>
    <scope>NUCLEOTIDE SEQUENCE [LARGE SCALE GENOMIC DNA]</scope>
    <source>
        <strain evidence="3">Sn10-6</strain>
    </source>
</reference>
<sequence>MKNVLALFVLVFSFFAVNQVSAATISLIDNQDGSSVSGWPDVSDSTKVKKDSSGQVSWLLSSDLATYVLSLSSGSSTATNVDINWVKVFDSGNNLVASTAAAGFNSQLSLTFYLSLVSQPFKVVVDYTAGLQGSLHAVTLTVAQTPVPAAIWLFGSALLGLVSVSRRKAGLSA</sequence>
<dbReference type="PATRIC" id="fig|1632867.3.peg.1679"/>
<evidence type="ECO:0000256" key="1">
    <source>
        <dbReference type="SAM" id="SignalP"/>
    </source>
</evidence>
<gene>
    <name evidence="2" type="ORF">VZ94_15325</name>
</gene>
<reference evidence="2 3" key="2">
    <citation type="journal article" date="2016" name="Microb. Ecol.">
        <title>Genome Characteristics of a Novel Type I Methanotroph (Sn10-6) Isolated from a Flooded Indian Rice Field.</title>
        <authorList>
            <person name="Rahalkar M.C."/>
            <person name="Pandit P.S."/>
            <person name="Dhakephalkar P.K."/>
            <person name="Pore S."/>
            <person name="Arora P."/>
            <person name="Kapse N."/>
        </authorList>
    </citation>
    <scope>NUCLEOTIDE SEQUENCE [LARGE SCALE GENOMIC DNA]</scope>
    <source>
        <strain evidence="2 3">Sn10-6</strain>
    </source>
</reference>